<organism evidence="1 2">
    <name type="scientific">Cellulomonas shaoxiangyii</name>
    <dbReference type="NCBI Taxonomy" id="2566013"/>
    <lineage>
        <taxon>Bacteria</taxon>
        <taxon>Bacillati</taxon>
        <taxon>Actinomycetota</taxon>
        <taxon>Actinomycetes</taxon>
        <taxon>Micrococcales</taxon>
        <taxon>Cellulomonadaceae</taxon>
        <taxon>Cellulomonas</taxon>
    </lineage>
</organism>
<keyword evidence="2" id="KW-1185">Reference proteome</keyword>
<dbReference type="GO" id="GO:0005737">
    <property type="term" value="C:cytoplasm"/>
    <property type="evidence" value="ECO:0007669"/>
    <property type="project" value="TreeGrafter"/>
</dbReference>
<dbReference type="Pfam" id="PF00300">
    <property type="entry name" value="His_Phos_1"/>
    <property type="match status" value="1"/>
</dbReference>
<dbReference type="InterPro" id="IPR013078">
    <property type="entry name" value="His_Pase_superF_clade-1"/>
</dbReference>
<dbReference type="PANTHER" id="PTHR48100:SF58">
    <property type="entry name" value="PE-PGRS FAMILY PROTEIN PE_PGRS11"/>
    <property type="match status" value="1"/>
</dbReference>
<dbReference type="KEGG" id="celz:E5225_14965"/>
<evidence type="ECO:0000313" key="2">
    <source>
        <dbReference type="Proteomes" id="UP000296469"/>
    </source>
</evidence>
<dbReference type="GO" id="GO:0016791">
    <property type="term" value="F:phosphatase activity"/>
    <property type="evidence" value="ECO:0007669"/>
    <property type="project" value="TreeGrafter"/>
</dbReference>
<dbReference type="Proteomes" id="UP000296469">
    <property type="component" value="Chromosome"/>
</dbReference>
<dbReference type="InterPro" id="IPR050275">
    <property type="entry name" value="PGM_Phosphatase"/>
</dbReference>
<dbReference type="OrthoDB" id="9793115at2"/>
<accession>A0A4V1CMZ5</accession>
<proteinExistence type="predicted"/>
<dbReference type="InterPro" id="IPR029033">
    <property type="entry name" value="His_PPase_superfam"/>
</dbReference>
<dbReference type="CDD" id="cd07067">
    <property type="entry name" value="HP_PGM_like"/>
    <property type="match status" value="1"/>
</dbReference>
<sequence>MRLVLVRHGQTSSNVGHHLDTAAPGADLTPLGVRQAQALVPVLRDRGVAAVYASTLVRTQQTAAPLAAALGLDVRVRAGLREVSAGDLEMACDHDSVMAYLGTVLRWGDGDLTARVPGGEDGATVLARFDAVVDEAAAAGDVVVVVSHGAVIRAWVASRCPDVDPADAARHGLSNTGAVTLAGAPGRWRLVDWHADALGGIDDRADDGAAADTVPSGAVARP</sequence>
<gene>
    <name evidence="1" type="ORF">E5225_14965</name>
</gene>
<dbReference type="RefSeq" id="WP_135973630.1">
    <property type="nucleotide sequence ID" value="NZ_CP039291.1"/>
</dbReference>
<dbReference type="EMBL" id="CP039291">
    <property type="protein sequence ID" value="QCB94665.1"/>
    <property type="molecule type" value="Genomic_DNA"/>
</dbReference>
<dbReference type="InterPro" id="IPR001345">
    <property type="entry name" value="PG/BPGM_mutase_AS"/>
</dbReference>
<name>A0A4V1CMZ5_9CELL</name>
<dbReference type="SUPFAM" id="SSF53254">
    <property type="entry name" value="Phosphoglycerate mutase-like"/>
    <property type="match status" value="1"/>
</dbReference>
<dbReference type="Gene3D" id="3.40.50.1240">
    <property type="entry name" value="Phosphoglycerate mutase-like"/>
    <property type="match status" value="1"/>
</dbReference>
<dbReference type="AlphaFoldDB" id="A0A4V1CMZ5"/>
<dbReference type="SMART" id="SM00855">
    <property type="entry name" value="PGAM"/>
    <property type="match status" value="1"/>
</dbReference>
<evidence type="ECO:0000313" key="1">
    <source>
        <dbReference type="EMBL" id="QCB94665.1"/>
    </source>
</evidence>
<dbReference type="PANTHER" id="PTHR48100">
    <property type="entry name" value="BROAD-SPECIFICITY PHOSPHATASE YOR283W-RELATED"/>
    <property type="match status" value="1"/>
</dbReference>
<protein>
    <submittedName>
        <fullName evidence="1">Histidine phosphatase family protein</fullName>
    </submittedName>
</protein>
<dbReference type="PROSITE" id="PS00175">
    <property type="entry name" value="PG_MUTASE"/>
    <property type="match status" value="1"/>
</dbReference>
<reference evidence="1 2" key="1">
    <citation type="submission" date="2019-04" db="EMBL/GenBank/DDBJ databases">
        <title>Isolation and identification of Cellulomonas shaoxiangyii sp. Nov. isolated from feces of the Tibetan antelopes (Pantholops hodgsonii) in the Qinghai-Tibet plateau of China.</title>
        <authorList>
            <person name="Tian Z."/>
        </authorList>
    </citation>
    <scope>NUCLEOTIDE SEQUENCE [LARGE SCALE GENOMIC DNA]</scope>
    <source>
        <strain evidence="1 2">Z28</strain>
    </source>
</reference>